<dbReference type="RefSeq" id="WP_313975741.1">
    <property type="nucleotide sequence ID" value="NZ_JASJOS010000001.1"/>
</dbReference>
<accession>A0AAE3U5G3</accession>
<dbReference type="Pfam" id="PF02615">
    <property type="entry name" value="Ldh_2"/>
    <property type="match status" value="1"/>
</dbReference>
<dbReference type="EC" id="1.1.1.130" evidence="2"/>
<evidence type="ECO:0000256" key="1">
    <source>
        <dbReference type="ARBA" id="ARBA00023002"/>
    </source>
</evidence>
<dbReference type="InterPro" id="IPR036111">
    <property type="entry name" value="Mal/L-sulfo/L-lacto_DH-like_sf"/>
</dbReference>
<dbReference type="NCBIfam" id="NF009750">
    <property type="entry name" value="PRK13260.1"/>
    <property type="match status" value="1"/>
</dbReference>
<dbReference type="InterPro" id="IPR043143">
    <property type="entry name" value="Mal/L-sulf/L-lact_DH-like_NADP"/>
</dbReference>
<gene>
    <name evidence="2" type="primary">yiaK</name>
    <name evidence="2" type="ORF">QNI16_03355</name>
</gene>
<dbReference type="Gene3D" id="1.10.1530.10">
    <property type="match status" value="1"/>
</dbReference>
<dbReference type="InterPro" id="IPR043144">
    <property type="entry name" value="Mal/L-sulf/L-lact_DH-like_ah"/>
</dbReference>
<comment type="caution">
    <text evidence="2">The sequence shown here is derived from an EMBL/GenBank/DDBJ whole genome shotgun (WGS) entry which is preliminary data.</text>
</comment>
<name>A0AAE3U5G3_9BACT</name>
<dbReference type="GO" id="GO:0047559">
    <property type="term" value="F:3-dehydro-L-gulonate 2-dehydrogenase activity"/>
    <property type="evidence" value="ECO:0007669"/>
    <property type="project" value="UniProtKB-EC"/>
</dbReference>
<sequence length="327" mass="36194">MRIPFTQLEKEFKRVLLKLDFPEERAAFCAHIFASNSRDGVYSHGLNRFPTFVEFVKEGLVNPNAEPERIQQFGATETWNGHRAPGMYNASMAMNRAIALAKEYGIGCVALQNTSHWMRGGTYGWQAADAGCIGVCFTNALASMAAWGGVEPTLGNNPLVIAVPRAEGHVVLDMAMSQFSYGKMQEYQLENKQLPFPGGYDDEGKLSYDPAVIRKNKRGLPIGFWKGSGLAMILDILLVALSGGRSTAKITADGKEFGVSQCFIAIHRPDLHKSLIEEVLKYVKSSTPADPTKPIVYPGENTLKTRIQSEREGVLVNEEMWEKLQNM</sequence>
<dbReference type="PANTHER" id="PTHR11091">
    <property type="entry name" value="OXIDOREDUCTASE-RELATED"/>
    <property type="match status" value="1"/>
</dbReference>
<dbReference type="InterPro" id="IPR003767">
    <property type="entry name" value="Malate/L-lactate_DH-like"/>
</dbReference>
<dbReference type="SUPFAM" id="SSF89733">
    <property type="entry name" value="L-sulfolactate dehydrogenase-like"/>
    <property type="match status" value="1"/>
</dbReference>
<reference evidence="2" key="1">
    <citation type="submission" date="2023-05" db="EMBL/GenBank/DDBJ databases">
        <authorList>
            <person name="Zhang X."/>
        </authorList>
    </citation>
    <scope>NUCLEOTIDE SEQUENCE</scope>
    <source>
        <strain evidence="2">YF14B1</strain>
    </source>
</reference>
<evidence type="ECO:0000313" key="3">
    <source>
        <dbReference type="Proteomes" id="UP001241110"/>
    </source>
</evidence>
<dbReference type="Gene3D" id="3.30.1370.60">
    <property type="entry name" value="Hypothetical oxidoreductase yiak, domain 2"/>
    <property type="match status" value="1"/>
</dbReference>
<proteinExistence type="predicted"/>
<dbReference type="PANTHER" id="PTHR11091:SF3">
    <property type="entry name" value="2,3-DIKETO-L-GULONATE REDUCTASE"/>
    <property type="match status" value="1"/>
</dbReference>
<evidence type="ECO:0000313" key="2">
    <source>
        <dbReference type="EMBL" id="MDJ1479507.1"/>
    </source>
</evidence>
<dbReference type="Proteomes" id="UP001241110">
    <property type="component" value="Unassembled WGS sequence"/>
</dbReference>
<protein>
    <submittedName>
        <fullName evidence="2">3-dehydro-L-gulonate 2-dehydrogenase</fullName>
        <ecNumber evidence="2">1.1.1.130</ecNumber>
    </submittedName>
</protein>
<keyword evidence="1 2" id="KW-0560">Oxidoreductase</keyword>
<dbReference type="AlphaFoldDB" id="A0AAE3U5G3"/>
<dbReference type="EMBL" id="JASJOS010000001">
    <property type="protein sequence ID" value="MDJ1479507.1"/>
    <property type="molecule type" value="Genomic_DNA"/>
</dbReference>
<organism evidence="2 3">
    <name type="scientific">Xanthocytophaga flava</name>
    <dbReference type="NCBI Taxonomy" id="3048013"/>
    <lineage>
        <taxon>Bacteria</taxon>
        <taxon>Pseudomonadati</taxon>
        <taxon>Bacteroidota</taxon>
        <taxon>Cytophagia</taxon>
        <taxon>Cytophagales</taxon>
        <taxon>Rhodocytophagaceae</taxon>
        <taxon>Xanthocytophaga</taxon>
    </lineage>
</organism>